<protein>
    <submittedName>
        <fullName evidence="2">Uncharacterized protein</fullName>
    </submittedName>
</protein>
<feature type="transmembrane region" description="Helical" evidence="1">
    <location>
        <begin position="12"/>
        <end position="30"/>
    </location>
</feature>
<sequence>MSPSDFSPARWISALLLLLVSFALLIFALLMDHRFTPDPYAPSQTPAVSNGHK</sequence>
<keyword evidence="1" id="KW-0812">Transmembrane</keyword>
<evidence type="ECO:0000313" key="3">
    <source>
        <dbReference type="EMBL" id="CAB4194715.1"/>
    </source>
</evidence>
<proteinExistence type="predicted"/>
<keyword evidence="1" id="KW-0472">Membrane</keyword>
<name>A0A6J5PD07_9CAUD</name>
<dbReference type="EMBL" id="LR797221">
    <property type="protein sequence ID" value="CAB4194715.1"/>
    <property type="molecule type" value="Genomic_DNA"/>
</dbReference>
<evidence type="ECO:0000313" key="2">
    <source>
        <dbReference type="EMBL" id="CAB4169343.1"/>
    </source>
</evidence>
<gene>
    <name evidence="3" type="ORF">UFOVP1282_2</name>
    <name evidence="2" type="ORF">UFOVP888_3</name>
</gene>
<reference evidence="2" key="1">
    <citation type="submission" date="2020-05" db="EMBL/GenBank/DDBJ databases">
        <authorList>
            <person name="Chiriac C."/>
            <person name="Salcher M."/>
            <person name="Ghai R."/>
            <person name="Kavagutti S V."/>
        </authorList>
    </citation>
    <scope>NUCLEOTIDE SEQUENCE</scope>
</reference>
<keyword evidence="1" id="KW-1133">Transmembrane helix</keyword>
<evidence type="ECO:0000256" key="1">
    <source>
        <dbReference type="SAM" id="Phobius"/>
    </source>
</evidence>
<dbReference type="EMBL" id="LR796843">
    <property type="protein sequence ID" value="CAB4169343.1"/>
    <property type="molecule type" value="Genomic_DNA"/>
</dbReference>
<organism evidence="2">
    <name type="scientific">uncultured Caudovirales phage</name>
    <dbReference type="NCBI Taxonomy" id="2100421"/>
    <lineage>
        <taxon>Viruses</taxon>
        <taxon>Duplodnaviria</taxon>
        <taxon>Heunggongvirae</taxon>
        <taxon>Uroviricota</taxon>
        <taxon>Caudoviricetes</taxon>
        <taxon>Peduoviridae</taxon>
        <taxon>Maltschvirus</taxon>
        <taxon>Maltschvirus maltsch</taxon>
    </lineage>
</organism>
<accession>A0A6J5PD07</accession>